<dbReference type="Proteomes" id="UP000246996">
    <property type="component" value="Chromosome"/>
</dbReference>
<protein>
    <submittedName>
        <fullName evidence="1">Uncharacterized protein</fullName>
    </submittedName>
</protein>
<evidence type="ECO:0000313" key="1">
    <source>
        <dbReference type="EMBL" id="AWO74747.1"/>
    </source>
</evidence>
<name>A0A2Z3N782_GEOTH</name>
<proteinExistence type="predicted"/>
<dbReference type="EMBL" id="CP027303">
    <property type="protein sequence ID" value="AWO74747.1"/>
    <property type="molecule type" value="Genomic_DNA"/>
</dbReference>
<sequence length="69" mass="8066">MNFGMIWISSRRTINKMSADIHTKTGFNIDDSLYFFHTKTVLKPRNDLFLRASTVSVNRNPSLIFEQSR</sequence>
<organism evidence="1 2">
    <name type="scientific">Geobacillus thermoleovorans</name>
    <name type="common">Bacillus thermoleovorans</name>
    <dbReference type="NCBI Taxonomy" id="33941"/>
    <lineage>
        <taxon>Bacteria</taxon>
        <taxon>Bacillati</taxon>
        <taxon>Bacillota</taxon>
        <taxon>Bacilli</taxon>
        <taxon>Bacillales</taxon>
        <taxon>Anoxybacillaceae</taxon>
        <taxon>Geobacillus</taxon>
        <taxon>Geobacillus thermoleovorans group</taxon>
    </lineage>
</organism>
<evidence type="ECO:0000313" key="2">
    <source>
        <dbReference type="Proteomes" id="UP000246996"/>
    </source>
</evidence>
<reference evidence="2" key="1">
    <citation type="submission" date="2018-02" db="EMBL/GenBank/DDBJ databases">
        <title>The complete genome of bacterial strain SGAirxxxx.</title>
        <authorList>
            <person name="Schuster S.C."/>
        </authorList>
    </citation>
    <scope>NUCLEOTIDE SEQUENCE [LARGE SCALE GENOMIC DNA]</scope>
    <source>
        <strain evidence="2">SGAir0734</strain>
    </source>
</reference>
<accession>A0A2Z3N782</accession>
<gene>
    <name evidence="1" type="ORF">C1N76_09625</name>
</gene>
<dbReference type="AlphaFoldDB" id="A0A2Z3N782"/>